<dbReference type="RefSeq" id="XP_002141173.1">
    <property type="nucleotide sequence ID" value="XM_002141137.1"/>
</dbReference>
<feature type="chain" id="PRO_5002842285" description="Generative cell specific-1/HAP2 domain-containing protein" evidence="2">
    <location>
        <begin position="21"/>
        <end position="390"/>
    </location>
</feature>
<dbReference type="VEuPathDB" id="CryptoDB:CMU_015000"/>
<accession>B6AF57</accession>
<evidence type="ECO:0000256" key="1">
    <source>
        <dbReference type="SAM" id="Phobius"/>
    </source>
</evidence>
<feature type="transmembrane region" description="Helical" evidence="1">
    <location>
        <begin position="365"/>
        <end position="387"/>
    </location>
</feature>
<evidence type="ECO:0000256" key="2">
    <source>
        <dbReference type="SAM" id="SignalP"/>
    </source>
</evidence>
<name>B6AF57_CRYMR</name>
<dbReference type="Proteomes" id="UP000001460">
    <property type="component" value="Unassembled WGS sequence"/>
</dbReference>
<organism evidence="3 4">
    <name type="scientific">Cryptosporidium muris (strain RN66)</name>
    <dbReference type="NCBI Taxonomy" id="441375"/>
    <lineage>
        <taxon>Eukaryota</taxon>
        <taxon>Sar</taxon>
        <taxon>Alveolata</taxon>
        <taxon>Apicomplexa</taxon>
        <taxon>Conoidasida</taxon>
        <taxon>Coccidia</taxon>
        <taxon>Eucoccidiorida</taxon>
        <taxon>Eimeriorina</taxon>
        <taxon>Cryptosporidiidae</taxon>
        <taxon>Cryptosporidium</taxon>
    </lineage>
</organism>
<keyword evidence="1" id="KW-1133">Transmembrane helix</keyword>
<evidence type="ECO:0008006" key="5">
    <source>
        <dbReference type="Google" id="ProtNLM"/>
    </source>
</evidence>
<keyword evidence="2" id="KW-0732">Signal</keyword>
<keyword evidence="4" id="KW-1185">Reference proteome</keyword>
<evidence type="ECO:0000313" key="4">
    <source>
        <dbReference type="Proteomes" id="UP000001460"/>
    </source>
</evidence>
<sequence length="390" mass="45165">MNLKLIFLVIASLRIRNLYGSPTQIDPFTRRSNLEQCIDFECLNVKKSKYFTTCGLGLICKNCPLNSFKSHQNLCNTWKEPQYEFLVLNSGSSSTRTKVGNQFFYKISTQWIKKDPVDISSCKLENFKYDKTYQVFSTGQISNLYTTITFQVIIVSNSRKMSKPDEIEFQIELQESMEEINNRGISFKNQRQKSFCPVTHLSEPYIYKVSGNLGEVSIITRSFSLPIDRSLIYNPNEFSINVRCRSSKICDLGVLKFCLRLFCSRMPESQYGQLQIIQNLLKIPPPDIPNYEENENISEEIVKEDKDNIKEETETQGTQPTHKRRANTAKSFYRVPVAYSGQIQYIDEYNKWVPASNSLNSKQNIIIYILIGILLTITIICAVVLFFRFR</sequence>
<keyword evidence="1" id="KW-0812">Transmembrane</keyword>
<dbReference type="GeneID" id="6996229"/>
<dbReference type="OMA" id="ISTQWIK"/>
<dbReference type="AlphaFoldDB" id="B6AF57"/>
<dbReference type="EMBL" id="DS989730">
    <property type="protein sequence ID" value="EEA06824.1"/>
    <property type="molecule type" value="Genomic_DNA"/>
</dbReference>
<gene>
    <name evidence="3" type="ORF">CMU_015000</name>
</gene>
<dbReference type="OrthoDB" id="341776at2759"/>
<proteinExistence type="predicted"/>
<protein>
    <recommendedName>
        <fullName evidence="5">Generative cell specific-1/HAP2 domain-containing protein</fullName>
    </recommendedName>
</protein>
<reference evidence="3" key="1">
    <citation type="submission" date="2008-06" db="EMBL/GenBank/DDBJ databases">
        <authorList>
            <person name="Lorenzi H."/>
            <person name="Inman J."/>
            <person name="Miller J."/>
            <person name="Schobel S."/>
            <person name="Amedeo P."/>
            <person name="Caler E.V."/>
            <person name="da Silva J."/>
        </authorList>
    </citation>
    <scope>NUCLEOTIDE SEQUENCE [LARGE SCALE GENOMIC DNA]</scope>
    <source>
        <strain evidence="3">RN66</strain>
    </source>
</reference>
<keyword evidence="1" id="KW-0472">Membrane</keyword>
<evidence type="ECO:0000313" key="3">
    <source>
        <dbReference type="EMBL" id="EEA06824.1"/>
    </source>
</evidence>
<feature type="signal peptide" evidence="2">
    <location>
        <begin position="1"/>
        <end position="20"/>
    </location>
</feature>